<evidence type="ECO:0000256" key="1">
    <source>
        <dbReference type="ARBA" id="ARBA00022679"/>
    </source>
</evidence>
<keyword evidence="1" id="KW-0808">Transferase</keyword>
<dbReference type="EMBL" id="JACVXA010000033">
    <property type="protein sequence ID" value="MBE3638845.1"/>
    <property type="molecule type" value="Genomic_DNA"/>
</dbReference>
<gene>
    <name evidence="4" type="ORF">ICN82_11595</name>
</gene>
<evidence type="ECO:0000313" key="5">
    <source>
        <dbReference type="Proteomes" id="UP000609121"/>
    </source>
</evidence>
<comment type="caution">
    <text evidence="4">The sequence shown here is derived from an EMBL/GenBank/DDBJ whole genome shotgun (WGS) entry which is preliminary data.</text>
</comment>
<evidence type="ECO:0000259" key="3">
    <source>
        <dbReference type="PROSITE" id="PS51278"/>
    </source>
</evidence>
<dbReference type="RefSeq" id="WP_193182885.1">
    <property type="nucleotide sequence ID" value="NZ_JACVXA010000033.1"/>
</dbReference>
<dbReference type="SUPFAM" id="SSF56235">
    <property type="entry name" value="N-terminal nucleophile aminohydrolases (Ntn hydrolases)"/>
    <property type="match status" value="1"/>
</dbReference>
<dbReference type="InterPro" id="IPR029055">
    <property type="entry name" value="Ntn_hydrolases_N"/>
</dbReference>
<sequence length="295" mass="31188">MCGIVGLFLKNDALHPRLGDMLGDMLVTMTDRGPDSAGIAIYGPAGEGTKITVQSDTPGAAFDGLAEALSAELGAAVTMTRADTHAVLHMPEAVAAAAIAALEARGLRVMGTGRSMEIFKEVGLPADVLERFGIRAMGGTHGIGHTRMATESAVTTLGAHPFSTADDQCLVHNGSLSNHNQMRRRLAKKGVMTRTENDTEVGAAYISSRIAEGATLGEALEGTLKDLDGFFTFVTGTRDGFGVVRDPIACKPAVMAETPDYVAFASEYRAFADLPGIEAARVWEPEPATVYFWER</sequence>
<protein>
    <submittedName>
        <fullName evidence="4">Glutamine amidotransferase family protein</fullName>
    </submittedName>
</protein>
<evidence type="ECO:0000256" key="2">
    <source>
        <dbReference type="ARBA" id="ARBA00022962"/>
    </source>
</evidence>
<reference evidence="4" key="1">
    <citation type="submission" date="2020-09" db="EMBL/GenBank/DDBJ databases">
        <title>A novel bacterium of genus Mangrovicoccus, isolated from South China Sea.</title>
        <authorList>
            <person name="Huang H."/>
            <person name="Mo K."/>
            <person name="Hu Y."/>
        </authorList>
    </citation>
    <scope>NUCLEOTIDE SEQUENCE</scope>
    <source>
        <strain evidence="4">HB182678</strain>
    </source>
</reference>
<feature type="domain" description="Glutamine amidotransferase type-2" evidence="3">
    <location>
        <begin position="2"/>
        <end position="295"/>
    </location>
</feature>
<dbReference type="Pfam" id="PF13522">
    <property type="entry name" value="GATase_6"/>
    <property type="match status" value="1"/>
</dbReference>
<proteinExistence type="predicted"/>
<organism evidence="4 5">
    <name type="scientific">Mangrovicoccus algicola</name>
    <dbReference type="NCBI Taxonomy" id="2771008"/>
    <lineage>
        <taxon>Bacteria</taxon>
        <taxon>Pseudomonadati</taxon>
        <taxon>Pseudomonadota</taxon>
        <taxon>Alphaproteobacteria</taxon>
        <taxon>Rhodobacterales</taxon>
        <taxon>Paracoccaceae</taxon>
        <taxon>Mangrovicoccus</taxon>
    </lineage>
</organism>
<name>A0A8J6YVX2_9RHOB</name>
<dbReference type="AlphaFoldDB" id="A0A8J6YVX2"/>
<dbReference type="PANTHER" id="PTHR11907">
    <property type="entry name" value="AMIDOPHOSPHORIBOSYLTRANSFERASE"/>
    <property type="match status" value="1"/>
</dbReference>
<evidence type="ECO:0000313" key="4">
    <source>
        <dbReference type="EMBL" id="MBE3638845.1"/>
    </source>
</evidence>
<dbReference type="CDD" id="cd01907">
    <property type="entry name" value="GlxB"/>
    <property type="match status" value="1"/>
</dbReference>
<accession>A0A8J6YVX2</accession>
<dbReference type="PROSITE" id="PS51278">
    <property type="entry name" value="GATASE_TYPE_2"/>
    <property type="match status" value="1"/>
</dbReference>
<dbReference type="Proteomes" id="UP000609121">
    <property type="component" value="Unassembled WGS sequence"/>
</dbReference>
<keyword evidence="2 4" id="KW-0315">Glutamine amidotransferase</keyword>
<dbReference type="GO" id="GO:0016740">
    <property type="term" value="F:transferase activity"/>
    <property type="evidence" value="ECO:0007669"/>
    <property type="project" value="UniProtKB-KW"/>
</dbReference>
<dbReference type="Gene3D" id="3.60.20.10">
    <property type="entry name" value="Glutamine Phosphoribosylpyrophosphate, subunit 1, domain 1"/>
    <property type="match status" value="1"/>
</dbReference>
<keyword evidence="5" id="KW-1185">Reference proteome</keyword>
<dbReference type="InterPro" id="IPR017932">
    <property type="entry name" value="GATase_2_dom"/>
</dbReference>